<dbReference type="GeneID" id="27688872"/>
<keyword evidence="1" id="KW-0472">Membrane</keyword>
<keyword evidence="1" id="KW-0812">Transmembrane</keyword>
<feature type="transmembrane region" description="Helical" evidence="1">
    <location>
        <begin position="56"/>
        <end position="79"/>
    </location>
</feature>
<feature type="transmembrane region" description="Helical" evidence="1">
    <location>
        <begin position="351"/>
        <end position="378"/>
    </location>
</feature>
<evidence type="ECO:0008006" key="4">
    <source>
        <dbReference type="Google" id="ProtNLM"/>
    </source>
</evidence>
<dbReference type="VEuPathDB" id="FungiDB:SPPG_05505"/>
<evidence type="ECO:0000313" key="3">
    <source>
        <dbReference type="Proteomes" id="UP000053201"/>
    </source>
</evidence>
<dbReference type="Proteomes" id="UP000053201">
    <property type="component" value="Unassembled WGS sequence"/>
</dbReference>
<keyword evidence="3" id="KW-1185">Reference proteome</keyword>
<organism evidence="2 3">
    <name type="scientific">Spizellomyces punctatus (strain DAOM BR117)</name>
    <dbReference type="NCBI Taxonomy" id="645134"/>
    <lineage>
        <taxon>Eukaryota</taxon>
        <taxon>Fungi</taxon>
        <taxon>Fungi incertae sedis</taxon>
        <taxon>Chytridiomycota</taxon>
        <taxon>Chytridiomycota incertae sedis</taxon>
        <taxon>Chytridiomycetes</taxon>
        <taxon>Spizellomycetales</taxon>
        <taxon>Spizellomycetaceae</taxon>
        <taxon>Spizellomyces</taxon>
    </lineage>
</organism>
<proteinExistence type="predicted"/>
<dbReference type="AlphaFoldDB" id="A0A0L0HE49"/>
<dbReference type="InParanoid" id="A0A0L0HE49"/>
<sequence>MNPFNPRPLSSLSYGTLELPSMYNTSLFYRSSRNAHRSMSWSTAGHHDQEPGPSPAYIIFLMILATCLLLFMISLWPLAPLCPESKSIVMEFGERRVIKIDAWDVSAVELRVKNPWLVEEGADSDLQIEAEAILVEDGDAPPLDDVVPLRRDIHFPLFKKEHKTEIVPKVATFSLRSDSHVRVEWSFREDAPVFLMIIRTRDAYLLWRAEGRILKNMVVFTGECGPEGSMEFTTTHVSRYYFIFSSNQPTANRQTETEVSPLPVPHPSIDENGGHAIVTVQSRTYRRPDNPIQRSILLSNNSKQVIFTFSKYLYPSAYLLFSIPPIHGKDGQDAVIITYQTRPSITILAEWWPVWVLLAMAAMMLCLVAAEGCMRCLWRGMLWIRRHFIAGPESRYEIIGERDTRVDFSDHHVRERLPVYQVSSPLPIYTPRQVQMDHISTSPPPSYSSIDVRHAICEQM</sequence>
<accession>A0A0L0HE49</accession>
<reference evidence="2 3" key="1">
    <citation type="submission" date="2009-08" db="EMBL/GenBank/DDBJ databases">
        <title>The Genome Sequence of Spizellomyces punctatus strain DAOM BR117.</title>
        <authorList>
            <consortium name="The Broad Institute Genome Sequencing Platform"/>
            <person name="Russ C."/>
            <person name="Cuomo C."/>
            <person name="Shea T."/>
            <person name="Young S.K."/>
            <person name="Zeng Q."/>
            <person name="Koehrsen M."/>
            <person name="Haas B."/>
            <person name="Borodovsky M."/>
            <person name="Guigo R."/>
            <person name="Alvarado L."/>
            <person name="Berlin A."/>
            <person name="Bochicchio J."/>
            <person name="Borenstein D."/>
            <person name="Chapman S."/>
            <person name="Chen Z."/>
            <person name="Engels R."/>
            <person name="Freedman E."/>
            <person name="Gellesch M."/>
            <person name="Goldberg J."/>
            <person name="Griggs A."/>
            <person name="Gujja S."/>
            <person name="Heiman D."/>
            <person name="Hepburn T."/>
            <person name="Howarth C."/>
            <person name="Jen D."/>
            <person name="Larson L."/>
            <person name="Lewis B."/>
            <person name="Mehta T."/>
            <person name="Park D."/>
            <person name="Pearson M."/>
            <person name="Roberts A."/>
            <person name="Saif S."/>
            <person name="Shenoy N."/>
            <person name="Sisk P."/>
            <person name="Stolte C."/>
            <person name="Sykes S."/>
            <person name="Thomson T."/>
            <person name="Walk T."/>
            <person name="White J."/>
            <person name="Yandava C."/>
            <person name="Burger G."/>
            <person name="Gray M.W."/>
            <person name="Holland P.W.H."/>
            <person name="King N."/>
            <person name="Lang F.B.F."/>
            <person name="Roger A.J."/>
            <person name="Ruiz-Trillo I."/>
            <person name="Lander E."/>
            <person name="Nusbaum C."/>
        </authorList>
    </citation>
    <scope>NUCLEOTIDE SEQUENCE [LARGE SCALE GENOMIC DNA]</scope>
    <source>
        <strain evidence="2 3">DAOM BR117</strain>
    </source>
</reference>
<evidence type="ECO:0000256" key="1">
    <source>
        <dbReference type="SAM" id="Phobius"/>
    </source>
</evidence>
<name>A0A0L0HE49_SPIPD</name>
<keyword evidence="1" id="KW-1133">Transmembrane helix</keyword>
<dbReference type="EMBL" id="KQ257458">
    <property type="protein sequence ID" value="KNC99249.1"/>
    <property type="molecule type" value="Genomic_DNA"/>
</dbReference>
<dbReference type="RefSeq" id="XP_016607289.1">
    <property type="nucleotide sequence ID" value="XM_016753713.1"/>
</dbReference>
<dbReference type="OrthoDB" id="10367239at2759"/>
<gene>
    <name evidence="2" type="ORF">SPPG_05505</name>
</gene>
<protein>
    <recommendedName>
        <fullName evidence="4">Transmembrane protein</fullName>
    </recommendedName>
</protein>
<evidence type="ECO:0000313" key="2">
    <source>
        <dbReference type="EMBL" id="KNC99249.1"/>
    </source>
</evidence>